<reference evidence="4" key="1">
    <citation type="journal article" date="2010" name="Nature">
        <title>The Amphimedon queenslandica genome and the evolution of animal complexity.</title>
        <authorList>
            <person name="Srivastava M."/>
            <person name="Simakov O."/>
            <person name="Chapman J."/>
            <person name="Fahey B."/>
            <person name="Gauthier M.E."/>
            <person name="Mitros T."/>
            <person name="Richards G.S."/>
            <person name="Conaco C."/>
            <person name="Dacre M."/>
            <person name="Hellsten U."/>
            <person name="Larroux C."/>
            <person name="Putnam N.H."/>
            <person name="Stanke M."/>
            <person name="Adamska M."/>
            <person name="Darling A."/>
            <person name="Degnan S.M."/>
            <person name="Oakley T.H."/>
            <person name="Plachetzki D.C."/>
            <person name="Zhai Y."/>
            <person name="Adamski M."/>
            <person name="Calcino A."/>
            <person name="Cummins S.F."/>
            <person name="Goodstein D.M."/>
            <person name="Harris C."/>
            <person name="Jackson D.J."/>
            <person name="Leys S.P."/>
            <person name="Shu S."/>
            <person name="Woodcroft B.J."/>
            <person name="Vervoort M."/>
            <person name="Kosik K.S."/>
            <person name="Manning G."/>
            <person name="Degnan B.M."/>
            <person name="Rokhsar D.S."/>
        </authorList>
    </citation>
    <scope>NUCLEOTIDE SEQUENCE [LARGE SCALE GENOMIC DNA]</scope>
</reference>
<keyword evidence="1" id="KW-1133">Transmembrane helix</keyword>
<gene>
    <name evidence="3" type="primary">109583750</name>
</gene>
<sequence length="491" mass="53526">MKIQLHAVSLVLLGLVLSVTLAVELREPNFLQVPEDRSQFLGREVVFQCSLDNVTLIPWTIKMVQLANSRPKMGLWYAISNINETAKNSNLTVLASSSFDMAPIFCTGIFYNDVIGKIRFKKSGVAVLRVQGVPDVITQFNGDNTSSTMILFEWTPPTHHRGLPPCCDSYYINVTHFLSSESIVDDNVTSPSIEFSISEDRLCDVLLVSIVATNVVGDGAEFKQRWSLGGHFETRTANTSLMYTSAGALILDIRIEIRGYCLSDLSNVTFSLRCDDTPNDLVTTRLINALPNDRAHSTELNLTITDSHTERRCLWDIALDNDVDYNGLLSTYDVSNATVSDTGPGYICIACSFIPLTQARGCYLNLTRVTDVFDTAQVLESANLPISGGGGCVNVSRGGDYLVTVHDWNQDDDYSINPAFNLSTVFIPPPPPIVSSSSVPSPSPTETVQPSANSDAVNASIAVGSVLGVVIILIVVVAIIMVIVFVMKKKK</sequence>
<name>A0A1X7UDZ5_AMPQE</name>
<keyword evidence="4" id="KW-1185">Reference proteome</keyword>
<dbReference type="KEGG" id="aqu:109583750"/>
<organism evidence="3">
    <name type="scientific">Amphimedon queenslandica</name>
    <name type="common">Sponge</name>
    <dbReference type="NCBI Taxonomy" id="400682"/>
    <lineage>
        <taxon>Eukaryota</taxon>
        <taxon>Metazoa</taxon>
        <taxon>Porifera</taxon>
        <taxon>Demospongiae</taxon>
        <taxon>Heteroscleromorpha</taxon>
        <taxon>Haplosclerida</taxon>
        <taxon>Niphatidae</taxon>
        <taxon>Amphimedon</taxon>
    </lineage>
</organism>
<evidence type="ECO:0000256" key="1">
    <source>
        <dbReference type="SAM" id="Phobius"/>
    </source>
</evidence>
<dbReference type="EnsemblMetazoa" id="Aqu2.1.26174_001">
    <property type="protein sequence ID" value="Aqu2.1.26174_001"/>
    <property type="gene ID" value="Aqu2.1.26174"/>
</dbReference>
<keyword evidence="1" id="KW-0472">Membrane</keyword>
<reference evidence="3" key="2">
    <citation type="submission" date="2017-05" db="UniProtKB">
        <authorList>
            <consortium name="EnsemblMetazoa"/>
        </authorList>
    </citation>
    <scope>IDENTIFICATION</scope>
</reference>
<feature type="transmembrane region" description="Helical" evidence="1">
    <location>
        <begin position="461"/>
        <end position="486"/>
    </location>
</feature>
<keyword evidence="1" id="KW-0812">Transmembrane</keyword>
<dbReference type="Proteomes" id="UP000007879">
    <property type="component" value="Unassembled WGS sequence"/>
</dbReference>
<feature type="signal peptide" evidence="2">
    <location>
        <begin position="1"/>
        <end position="22"/>
    </location>
</feature>
<dbReference type="AlphaFoldDB" id="A0A1X7UDZ5"/>
<evidence type="ECO:0008006" key="5">
    <source>
        <dbReference type="Google" id="ProtNLM"/>
    </source>
</evidence>
<evidence type="ECO:0000313" key="3">
    <source>
        <dbReference type="EnsemblMetazoa" id="Aqu2.1.26174_001"/>
    </source>
</evidence>
<protein>
    <recommendedName>
        <fullName evidence="5">Fibronectin type-III domain-containing protein</fullName>
    </recommendedName>
</protein>
<evidence type="ECO:0000256" key="2">
    <source>
        <dbReference type="SAM" id="SignalP"/>
    </source>
</evidence>
<proteinExistence type="predicted"/>
<keyword evidence="2" id="KW-0732">Signal</keyword>
<accession>A0A1X7UDZ5</accession>
<dbReference type="EnsemblMetazoa" id="XM_019999194.1">
    <property type="protein sequence ID" value="XP_019854753.1"/>
    <property type="gene ID" value="LOC109583750"/>
</dbReference>
<dbReference type="InParanoid" id="A0A1X7UDZ5"/>
<feature type="chain" id="PRO_5013390328" description="Fibronectin type-III domain-containing protein" evidence="2">
    <location>
        <begin position="23"/>
        <end position="491"/>
    </location>
</feature>
<evidence type="ECO:0000313" key="4">
    <source>
        <dbReference type="Proteomes" id="UP000007879"/>
    </source>
</evidence>